<name>A0A1Y1V6E6_9FUNG</name>
<reference evidence="2 3" key="1">
    <citation type="submission" date="2016-08" db="EMBL/GenBank/DDBJ databases">
        <title>Genomes of anaerobic fungi encode conserved fungal cellulosomes for biomass hydrolysis.</title>
        <authorList>
            <consortium name="DOE Joint Genome Institute"/>
            <person name="Haitjema C.H."/>
            <person name="Gilmore S.P."/>
            <person name="Henske J.K."/>
            <person name="Solomon K.V."/>
            <person name="De Groot R."/>
            <person name="Kuo A."/>
            <person name="Mondo S.J."/>
            <person name="Salamov A.A."/>
            <person name="Labutti K."/>
            <person name="Zhao Z."/>
            <person name="Chiniquy J."/>
            <person name="Barry K."/>
            <person name="Brewer H.M."/>
            <person name="Purvine S.O."/>
            <person name="Wright A.T."/>
            <person name="Boxma B."/>
            <person name="Van Alen T."/>
            <person name="Hackstein J.H."/>
            <person name="Baker S.E."/>
            <person name="Grigoriev I.V."/>
            <person name="O'Malley M.A."/>
        </authorList>
    </citation>
    <scope>NUCLEOTIDE SEQUENCE [LARGE SCALE GENOMIC DNA]</scope>
    <source>
        <strain evidence="3">finn</strain>
    </source>
</reference>
<proteinExistence type="predicted"/>
<evidence type="ECO:0000313" key="3">
    <source>
        <dbReference type="Proteomes" id="UP000193719"/>
    </source>
</evidence>
<comment type="caution">
    <text evidence="2">The sequence shown here is derived from an EMBL/GenBank/DDBJ whole genome shotgun (WGS) entry which is preliminary data.</text>
</comment>
<accession>A0A1Y1V6E6</accession>
<sequence>MKLVYILLFTFCCYIVNSYERITSQKITKTICEDTNYKIYCSNSTLIVAKNVENETHYTIKNNGDWEKIYVKQCTHEITKNGKTTEECLPCYFNTYQDVCKRKHFNVYCNVKNYEKKYCKKIEYIV</sequence>
<dbReference type="EMBL" id="MCFH01000030">
    <property type="protein sequence ID" value="ORX47639.1"/>
    <property type="molecule type" value="Genomic_DNA"/>
</dbReference>
<keyword evidence="3" id="KW-1185">Reference proteome</keyword>
<evidence type="ECO:0000256" key="1">
    <source>
        <dbReference type="SAM" id="SignalP"/>
    </source>
</evidence>
<protein>
    <submittedName>
        <fullName evidence="2">Uncharacterized protein</fullName>
    </submittedName>
</protein>
<dbReference type="OrthoDB" id="10409739at2759"/>
<reference evidence="2 3" key="2">
    <citation type="submission" date="2016-08" db="EMBL/GenBank/DDBJ databases">
        <title>Pervasive Adenine N6-methylation of Active Genes in Fungi.</title>
        <authorList>
            <consortium name="DOE Joint Genome Institute"/>
            <person name="Mondo S.J."/>
            <person name="Dannebaum R.O."/>
            <person name="Kuo R.C."/>
            <person name="Labutti K."/>
            <person name="Haridas S."/>
            <person name="Kuo A."/>
            <person name="Salamov A."/>
            <person name="Ahrendt S.R."/>
            <person name="Lipzen A."/>
            <person name="Sullivan W."/>
            <person name="Andreopoulos W.B."/>
            <person name="Clum A."/>
            <person name="Lindquist E."/>
            <person name="Daum C."/>
            <person name="Ramamoorthy G.K."/>
            <person name="Gryganskyi A."/>
            <person name="Culley D."/>
            <person name="Magnuson J.K."/>
            <person name="James T.Y."/>
            <person name="O'Malley M.A."/>
            <person name="Stajich J.E."/>
            <person name="Spatafora J.W."/>
            <person name="Visel A."/>
            <person name="Grigoriev I.V."/>
        </authorList>
    </citation>
    <scope>NUCLEOTIDE SEQUENCE [LARGE SCALE GENOMIC DNA]</scope>
    <source>
        <strain evidence="3">finn</strain>
    </source>
</reference>
<dbReference type="Proteomes" id="UP000193719">
    <property type="component" value="Unassembled WGS sequence"/>
</dbReference>
<evidence type="ECO:0000313" key="2">
    <source>
        <dbReference type="EMBL" id="ORX47639.1"/>
    </source>
</evidence>
<keyword evidence="1" id="KW-0732">Signal</keyword>
<gene>
    <name evidence="2" type="ORF">BCR36DRAFT_413583</name>
</gene>
<feature type="chain" id="PRO_5012305046" evidence="1">
    <location>
        <begin position="19"/>
        <end position="126"/>
    </location>
</feature>
<organism evidence="2 3">
    <name type="scientific">Piromyces finnis</name>
    <dbReference type="NCBI Taxonomy" id="1754191"/>
    <lineage>
        <taxon>Eukaryota</taxon>
        <taxon>Fungi</taxon>
        <taxon>Fungi incertae sedis</taxon>
        <taxon>Chytridiomycota</taxon>
        <taxon>Chytridiomycota incertae sedis</taxon>
        <taxon>Neocallimastigomycetes</taxon>
        <taxon>Neocallimastigales</taxon>
        <taxon>Neocallimastigaceae</taxon>
        <taxon>Piromyces</taxon>
    </lineage>
</organism>
<feature type="signal peptide" evidence="1">
    <location>
        <begin position="1"/>
        <end position="18"/>
    </location>
</feature>
<dbReference type="AlphaFoldDB" id="A0A1Y1V6E6"/>